<evidence type="ECO:0000256" key="3">
    <source>
        <dbReference type="PROSITE-ProRule" id="PRU00221"/>
    </source>
</evidence>
<organism evidence="4 5">
    <name type="scientific">Clydaea vesicula</name>
    <dbReference type="NCBI Taxonomy" id="447962"/>
    <lineage>
        <taxon>Eukaryota</taxon>
        <taxon>Fungi</taxon>
        <taxon>Fungi incertae sedis</taxon>
        <taxon>Chytridiomycota</taxon>
        <taxon>Chytridiomycota incertae sedis</taxon>
        <taxon>Chytridiomycetes</taxon>
        <taxon>Lobulomycetales</taxon>
        <taxon>Lobulomycetaceae</taxon>
        <taxon>Clydaea</taxon>
    </lineage>
</organism>
<name>A0AAD5U4Y5_9FUNG</name>
<feature type="repeat" description="WD" evidence="3">
    <location>
        <begin position="445"/>
        <end position="482"/>
    </location>
</feature>
<protein>
    <recommendedName>
        <fullName evidence="6">WD40 repeat-like protein</fullName>
    </recommendedName>
</protein>
<feature type="repeat" description="WD" evidence="3">
    <location>
        <begin position="207"/>
        <end position="248"/>
    </location>
</feature>
<dbReference type="SUPFAM" id="SSF50978">
    <property type="entry name" value="WD40 repeat-like"/>
    <property type="match status" value="1"/>
</dbReference>
<dbReference type="EMBL" id="JADGJW010000148">
    <property type="protein sequence ID" value="KAJ3223005.1"/>
    <property type="molecule type" value="Genomic_DNA"/>
</dbReference>
<evidence type="ECO:0000313" key="5">
    <source>
        <dbReference type="Proteomes" id="UP001211065"/>
    </source>
</evidence>
<dbReference type="Pfam" id="PF00400">
    <property type="entry name" value="WD40"/>
    <property type="match status" value="3"/>
</dbReference>
<gene>
    <name evidence="4" type="ORF">HK099_001620</name>
</gene>
<keyword evidence="2" id="KW-0677">Repeat</keyword>
<reference evidence="4" key="1">
    <citation type="submission" date="2020-05" db="EMBL/GenBank/DDBJ databases">
        <title>Phylogenomic resolution of chytrid fungi.</title>
        <authorList>
            <person name="Stajich J.E."/>
            <person name="Amses K."/>
            <person name="Simmons R."/>
            <person name="Seto K."/>
            <person name="Myers J."/>
            <person name="Bonds A."/>
            <person name="Quandt C.A."/>
            <person name="Barry K."/>
            <person name="Liu P."/>
            <person name="Grigoriev I."/>
            <person name="Longcore J.E."/>
            <person name="James T.Y."/>
        </authorList>
    </citation>
    <scope>NUCLEOTIDE SEQUENCE</scope>
    <source>
        <strain evidence="4">JEL0476</strain>
    </source>
</reference>
<comment type="caution">
    <text evidence="4">The sequence shown here is derived from an EMBL/GenBank/DDBJ whole genome shotgun (WGS) entry which is preliminary data.</text>
</comment>
<dbReference type="InterPro" id="IPR020472">
    <property type="entry name" value="WD40_PAC1"/>
</dbReference>
<evidence type="ECO:0008006" key="6">
    <source>
        <dbReference type="Google" id="ProtNLM"/>
    </source>
</evidence>
<keyword evidence="5" id="KW-1185">Reference proteome</keyword>
<evidence type="ECO:0000256" key="1">
    <source>
        <dbReference type="ARBA" id="ARBA00022574"/>
    </source>
</evidence>
<dbReference type="PANTHER" id="PTHR19848:SF8">
    <property type="entry name" value="F-BOX AND WD REPEAT DOMAIN CONTAINING 7"/>
    <property type="match status" value="1"/>
</dbReference>
<proteinExistence type="predicted"/>
<feature type="repeat" description="WD" evidence="3">
    <location>
        <begin position="165"/>
        <end position="206"/>
    </location>
</feature>
<dbReference type="PANTHER" id="PTHR19848">
    <property type="entry name" value="WD40 REPEAT PROTEIN"/>
    <property type="match status" value="1"/>
</dbReference>
<dbReference type="SMART" id="SM00320">
    <property type="entry name" value="WD40"/>
    <property type="match status" value="5"/>
</dbReference>
<dbReference type="Proteomes" id="UP001211065">
    <property type="component" value="Unassembled WGS sequence"/>
</dbReference>
<keyword evidence="1 3" id="KW-0853">WD repeat</keyword>
<dbReference type="AlphaFoldDB" id="A0AAD5U4Y5"/>
<dbReference type="PROSITE" id="PS50082">
    <property type="entry name" value="WD_REPEATS_2"/>
    <property type="match status" value="3"/>
</dbReference>
<evidence type="ECO:0000313" key="4">
    <source>
        <dbReference type="EMBL" id="KAJ3223005.1"/>
    </source>
</evidence>
<dbReference type="InterPro" id="IPR036322">
    <property type="entry name" value="WD40_repeat_dom_sf"/>
</dbReference>
<dbReference type="InterPro" id="IPR015943">
    <property type="entry name" value="WD40/YVTN_repeat-like_dom_sf"/>
</dbReference>
<evidence type="ECO:0000256" key="2">
    <source>
        <dbReference type="ARBA" id="ARBA00022737"/>
    </source>
</evidence>
<dbReference type="PRINTS" id="PR00320">
    <property type="entry name" value="GPROTEINBRPT"/>
</dbReference>
<dbReference type="InterPro" id="IPR001680">
    <property type="entry name" value="WD40_rpt"/>
</dbReference>
<dbReference type="PROSITE" id="PS50294">
    <property type="entry name" value="WD_REPEATS_REGION"/>
    <property type="match status" value="3"/>
</dbReference>
<accession>A0AAD5U4Y5</accession>
<dbReference type="Gene3D" id="2.130.10.10">
    <property type="entry name" value="YVTN repeat-like/Quinoprotein amine dehydrogenase"/>
    <property type="match status" value="2"/>
</dbReference>
<sequence length="482" mass="54600">MESSKKSQITSDTYLRDQLDKTYKEAKANKLKSDLLEKENIALKKSLYDLSVRYNVLANKIFLNQQTKQQNLLNFTIFEPIETSENSLHLSNSINHSVSQSNKDSSTELNGNNSSLLTAEISSSIVVSNSSNTSNQESTIIDDGVPRNEKKLGKNGKYFTLKHDLKGHTGAVYAVKFSKCTKFIASGSFDKTVRVWDTISQKELISLKKHNLNVSDLDWSIDSKSILSGGYDQTCKTWSIDPGKLVENYDTDGFVQCVQFDPNSNDKFFSLLNFLDDQIFFCGTTRNALGIFDRRKSAIAYTIKNDSMVNSILVYNDGNYVLSGDDEARYVGVNSYDNVMRIYDRGFLHPNSIYRVTNTLKGYKNKNWPIKSSFFYSTEGLKIKRSGSHDDIFSKTNLDLEFEMDNTDSKNFSKSEKNQGCMLVATGSADPFVYIYQDNEILQKIEGHTDRVYSVSFHPTEPILLSCSADSTVKMWSYKKYS</sequence>